<evidence type="ECO:0000256" key="1">
    <source>
        <dbReference type="SAM" id="Phobius"/>
    </source>
</evidence>
<reference evidence="2 3" key="1">
    <citation type="submission" date="2020-06" db="EMBL/GenBank/DDBJ databases">
        <authorList>
            <person name="Li R."/>
            <person name="Bekaert M."/>
        </authorList>
    </citation>
    <scope>NUCLEOTIDE SEQUENCE [LARGE SCALE GENOMIC DNA]</scope>
    <source>
        <strain evidence="3">wild</strain>
    </source>
</reference>
<accession>A0A6J8BCM7</accession>
<dbReference type="OrthoDB" id="6365775at2759"/>
<evidence type="ECO:0000313" key="3">
    <source>
        <dbReference type="Proteomes" id="UP000507470"/>
    </source>
</evidence>
<organism evidence="2 3">
    <name type="scientific">Mytilus coruscus</name>
    <name type="common">Sea mussel</name>
    <dbReference type="NCBI Taxonomy" id="42192"/>
    <lineage>
        <taxon>Eukaryota</taxon>
        <taxon>Metazoa</taxon>
        <taxon>Spiralia</taxon>
        <taxon>Lophotrochozoa</taxon>
        <taxon>Mollusca</taxon>
        <taxon>Bivalvia</taxon>
        <taxon>Autobranchia</taxon>
        <taxon>Pteriomorphia</taxon>
        <taxon>Mytilida</taxon>
        <taxon>Mytiloidea</taxon>
        <taxon>Mytilidae</taxon>
        <taxon>Mytilinae</taxon>
        <taxon>Mytilus</taxon>
    </lineage>
</organism>
<dbReference type="AlphaFoldDB" id="A0A6J8BCM7"/>
<protein>
    <submittedName>
        <fullName evidence="2">Uncharacterized protein</fullName>
    </submittedName>
</protein>
<proteinExistence type="predicted"/>
<feature type="transmembrane region" description="Helical" evidence="1">
    <location>
        <begin position="12"/>
        <end position="37"/>
    </location>
</feature>
<keyword evidence="1" id="KW-0472">Membrane</keyword>
<keyword evidence="1" id="KW-1133">Transmembrane helix</keyword>
<sequence>MSSTSAPSTNDLALPVAAIVCISVVCYTLLIIGVLVIRWAIRRHNICENCCKCNLCGTEEPLECTCCVNVSQNCDCDPSLNKCLDKLCPNRKNVSCVDILLCQCFAGPNNCCTNVVEEENNCCVLPCDIKCTHFNFCCFEVNLRTTTSQREQSDFRMMQVNSARSMQSRSKSGREPSTVVQVINI</sequence>
<keyword evidence="1" id="KW-0812">Transmembrane</keyword>
<dbReference type="EMBL" id="CACVKT020003050">
    <property type="protein sequence ID" value="CAC5381346.1"/>
    <property type="molecule type" value="Genomic_DNA"/>
</dbReference>
<dbReference type="Proteomes" id="UP000507470">
    <property type="component" value="Unassembled WGS sequence"/>
</dbReference>
<keyword evidence="3" id="KW-1185">Reference proteome</keyword>
<gene>
    <name evidence="2" type="ORF">MCOR_17230</name>
</gene>
<evidence type="ECO:0000313" key="2">
    <source>
        <dbReference type="EMBL" id="CAC5381346.1"/>
    </source>
</evidence>
<name>A0A6J8BCM7_MYTCO</name>